<dbReference type="Pfam" id="PF22697">
    <property type="entry name" value="SOS1_NGEF_PH"/>
    <property type="match status" value="1"/>
</dbReference>
<dbReference type="SUPFAM" id="SSF52087">
    <property type="entry name" value="CRAL/TRIO domain"/>
    <property type="match status" value="1"/>
</dbReference>
<dbReference type="STRING" id="268474.A0A0V1MA83"/>
<dbReference type="Pfam" id="PF23289">
    <property type="entry name" value="Spectrin_5"/>
    <property type="match status" value="1"/>
</dbReference>
<dbReference type="InterPro" id="IPR035899">
    <property type="entry name" value="DBL_dom_sf"/>
</dbReference>
<dbReference type="CDD" id="cd00160">
    <property type="entry name" value="RhoGEF"/>
    <property type="match status" value="1"/>
</dbReference>
<accession>A0A0V1MA83</accession>
<dbReference type="PROSITE" id="PS50010">
    <property type="entry name" value="DH_2"/>
    <property type="match status" value="1"/>
</dbReference>
<evidence type="ECO:0000313" key="5">
    <source>
        <dbReference type="EMBL" id="KRZ68689.1"/>
    </source>
</evidence>
<dbReference type="InterPro" id="IPR000219">
    <property type="entry name" value="DH_dom"/>
</dbReference>
<dbReference type="InterPro" id="IPR036865">
    <property type="entry name" value="CRAL-TRIO_dom_sf"/>
</dbReference>
<feature type="region of interest" description="Disordered" evidence="3">
    <location>
        <begin position="1087"/>
        <end position="1111"/>
    </location>
</feature>
<dbReference type="InterPro" id="IPR056466">
    <property type="entry name" value="Spectrin_DBS"/>
</dbReference>
<feature type="domain" description="DH" evidence="4">
    <location>
        <begin position="696"/>
        <end position="877"/>
    </location>
</feature>
<dbReference type="Pfam" id="PF00621">
    <property type="entry name" value="RhoGEF"/>
    <property type="match status" value="1"/>
</dbReference>
<dbReference type="InterPro" id="IPR055251">
    <property type="entry name" value="SOS1_NGEF_PH"/>
</dbReference>
<dbReference type="SMART" id="SM00325">
    <property type="entry name" value="RhoGEF"/>
    <property type="match status" value="1"/>
</dbReference>
<organism evidence="5 6">
    <name type="scientific">Trichinella papuae</name>
    <dbReference type="NCBI Taxonomy" id="268474"/>
    <lineage>
        <taxon>Eukaryota</taxon>
        <taxon>Metazoa</taxon>
        <taxon>Ecdysozoa</taxon>
        <taxon>Nematoda</taxon>
        <taxon>Enoplea</taxon>
        <taxon>Dorylaimia</taxon>
        <taxon>Trichinellida</taxon>
        <taxon>Trichinellidae</taxon>
        <taxon>Trichinella</taxon>
    </lineage>
</organism>
<dbReference type="Gene3D" id="1.20.900.10">
    <property type="entry name" value="Dbl homology (DH) domain"/>
    <property type="match status" value="1"/>
</dbReference>
<dbReference type="GO" id="GO:0005085">
    <property type="term" value="F:guanyl-nucleotide exchange factor activity"/>
    <property type="evidence" value="ECO:0007669"/>
    <property type="project" value="UniProtKB-KW"/>
</dbReference>
<comment type="similarity">
    <text evidence="2">Belongs to the MCF2 family.</text>
</comment>
<proteinExistence type="inferred from homology"/>
<dbReference type="Pfam" id="PF13716">
    <property type="entry name" value="CRAL_TRIO_2"/>
    <property type="match status" value="1"/>
</dbReference>
<dbReference type="Gene3D" id="1.20.58.60">
    <property type="match status" value="1"/>
</dbReference>
<dbReference type="SMART" id="SM00516">
    <property type="entry name" value="SEC14"/>
    <property type="match status" value="1"/>
</dbReference>
<dbReference type="InterPro" id="IPR001251">
    <property type="entry name" value="CRAL-TRIO_dom"/>
</dbReference>
<sequence>MATRSQFTVHFWKRPFSQLQQQQHPNMENSTNKSPNSRFSQQEPSASYHYDYDYDLQILKKILRSDLEESGYQSALTRSQSSQYGTGWLYHDSESIASTSSCDDWDGYMKVDSQRVKIREVSDLLVTRYAFISGAKTDQGFPVLTFPDSHVHLPFVEYRLLITYLTRLQPVEDIFLGFVVIIDRRTDRWASVKTLLSHLSSFFPGNLRFVYVIKPDGVLQRALEVGYKHISGVNRLQTFVCNSLPELHQHVNPSCLTYDLCGSFHYNHLEWLQHRMEIERLRCSAEGIARTLDEFVQNLRETELPNDASTTANILSSQKADRDAIKEDFRIIVRRGFDLLKSVRQAETKPRAEQLSPTRVHNVTSVQRTLLQLEDTEKRFDKFWPTHEFRLQHCLQLRQFEEDFKKLQSNFLCHLEKLRIGPHFETGERDQCRLCSIDEVDRLIEEYRIYAEKTQADVQAANSLKLRGEQLIAAEEKELIGSLTPKCQELQRLTEQLDQALKNRSRFLHDVKKLHDYICQANHWCNTGVQLMINMTMEFDDIRQCEESLYSIQNLLTSSNDLTLDLDTSDSLLLLSAYDTKTLLSQVNARVSDVKQLCESRCVYLKRLLSKARISSFSEPIKMTAAKATNPLSCTYRYLPLRDSSHADIGQLSDDASDDALAMLSPPPISLWSELPYDQQPNVDNSCTFNAESSKRSLFVLNELLSTEQNYVDELRSVVKYYIHAFEDADQRRYVPNNLLSKQKVLFGNLHQIYNFHNELFLPALKAAESNVRAIARTFLDHTDQFQIYITYCLNKPLSEALLKQCPESYSFLQMCQDRAGHALPLSAYLLKPVQRVTKYQLLLKELARSVDRTEGSAQVEQALNAVLELLQLVNASLNQGYIVGYTGDLSSLGAVLLEGRFRVWLNKKTGDKAPLRMRRAGKVRQRHVFLYSTVMLMCKYRRNSIPHIEECYEVKEELPIDMIESVEVIKTTSSSSTSQEKFQIVTENRQEVLTFQSINTNINAFQFVAKLKHLLSIADDSTDGRMRRPISWTSHSSNEAGYCNLDRKRHSESDLLVSDSNNNPSSCLGSARSELNLLSSVATTGAVADEENNKTNGVKPSRSGRSGDRWNVVANRTEYTMATGSSPFLRSEPSAGEQANKHNPTVVSERQQRTERLVECRASSLGGYTASRF</sequence>
<keyword evidence="1" id="KW-0344">Guanine-nucleotide releasing factor</keyword>
<dbReference type="AlphaFoldDB" id="A0A0V1MA83"/>
<dbReference type="PANTHER" id="PTHR22826:SF211">
    <property type="entry name" value="LD43457P"/>
    <property type="match status" value="1"/>
</dbReference>
<evidence type="ECO:0000256" key="1">
    <source>
        <dbReference type="ARBA" id="ARBA00022658"/>
    </source>
</evidence>
<evidence type="ECO:0000259" key="4">
    <source>
        <dbReference type="PROSITE" id="PS50010"/>
    </source>
</evidence>
<feature type="region of interest" description="Disordered" evidence="3">
    <location>
        <begin position="20"/>
        <end position="43"/>
    </location>
</feature>
<dbReference type="SUPFAM" id="SSF48065">
    <property type="entry name" value="DBL homology domain (DH-domain)"/>
    <property type="match status" value="1"/>
</dbReference>
<dbReference type="SUPFAM" id="SSF50729">
    <property type="entry name" value="PH domain-like"/>
    <property type="match status" value="1"/>
</dbReference>
<dbReference type="CDD" id="cd00170">
    <property type="entry name" value="SEC14"/>
    <property type="match status" value="1"/>
</dbReference>
<dbReference type="Gene3D" id="2.30.29.30">
    <property type="entry name" value="Pleckstrin-homology domain (PH domain)/Phosphotyrosine-binding domain (PTB)"/>
    <property type="match status" value="1"/>
</dbReference>
<feature type="region of interest" description="Disordered" evidence="3">
    <location>
        <begin position="1125"/>
        <end position="1156"/>
    </location>
</feature>
<gene>
    <name evidence="5" type="primary">MCF2L</name>
    <name evidence="5" type="ORF">T10_13514</name>
</gene>
<dbReference type="InterPro" id="IPR011993">
    <property type="entry name" value="PH-like_dom_sf"/>
</dbReference>
<dbReference type="OrthoDB" id="10004999at2759"/>
<evidence type="ECO:0000256" key="3">
    <source>
        <dbReference type="SAM" id="MobiDB-lite"/>
    </source>
</evidence>
<dbReference type="GO" id="GO:0005737">
    <property type="term" value="C:cytoplasm"/>
    <property type="evidence" value="ECO:0007669"/>
    <property type="project" value="TreeGrafter"/>
</dbReference>
<protein>
    <submittedName>
        <fullName evidence="5">Guanine nucleotide exchange factor DBS</fullName>
    </submittedName>
</protein>
<dbReference type="InterPro" id="IPR051336">
    <property type="entry name" value="RhoGEF_Guanine_NuclExch_SF"/>
</dbReference>
<evidence type="ECO:0000313" key="6">
    <source>
        <dbReference type="Proteomes" id="UP000054843"/>
    </source>
</evidence>
<dbReference type="Proteomes" id="UP000054843">
    <property type="component" value="Unassembled WGS sequence"/>
</dbReference>
<evidence type="ECO:0000256" key="2">
    <source>
        <dbReference type="ARBA" id="ARBA00049987"/>
    </source>
</evidence>
<keyword evidence="6" id="KW-1185">Reference proteome</keyword>
<reference evidence="5 6" key="1">
    <citation type="submission" date="2015-01" db="EMBL/GenBank/DDBJ databases">
        <title>Evolution of Trichinella species and genotypes.</title>
        <authorList>
            <person name="Korhonen P.K."/>
            <person name="Edoardo P."/>
            <person name="Giuseppe L.R."/>
            <person name="Gasser R.B."/>
        </authorList>
    </citation>
    <scope>NUCLEOTIDE SEQUENCE [LARGE SCALE GENOMIC DNA]</scope>
    <source>
        <strain evidence="5">ISS1980</strain>
    </source>
</reference>
<comment type="caution">
    <text evidence="5">The sequence shown here is derived from an EMBL/GenBank/DDBJ whole genome shotgun (WGS) entry which is preliminary data.</text>
</comment>
<dbReference type="EMBL" id="JYDO01000157">
    <property type="protein sequence ID" value="KRZ68689.1"/>
    <property type="molecule type" value="Genomic_DNA"/>
</dbReference>
<dbReference type="PANTHER" id="PTHR22826">
    <property type="entry name" value="RHO GUANINE EXCHANGE FACTOR-RELATED"/>
    <property type="match status" value="1"/>
</dbReference>
<name>A0A0V1MA83_9BILA</name>